<dbReference type="EC" id="5.1.1.7" evidence="3 8"/>
<proteinExistence type="inferred from homology"/>
<dbReference type="InterPro" id="IPR001653">
    <property type="entry name" value="DAP_epimerase_DapF"/>
</dbReference>
<organism evidence="11 12">
    <name type="scientific">Rothia koreensis</name>
    <dbReference type="NCBI Taxonomy" id="592378"/>
    <lineage>
        <taxon>Bacteria</taxon>
        <taxon>Bacillati</taxon>
        <taxon>Actinomycetota</taxon>
        <taxon>Actinomycetes</taxon>
        <taxon>Micrococcales</taxon>
        <taxon>Micrococcaceae</taxon>
        <taxon>Rothia</taxon>
    </lineage>
</organism>
<dbReference type="NCBIfam" id="TIGR00652">
    <property type="entry name" value="DapF"/>
    <property type="match status" value="1"/>
</dbReference>
<comment type="subunit">
    <text evidence="8">Homodimer.</text>
</comment>
<keyword evidence="4 8" id="KW-0028">Amino-acid biosynthesis</keyword>
<feature type="site" description="Could be important to modulate the pK values of the two catalytic cysteine residues" evidence="8">
    <location>
        <position position="212"/>
    </location>
</feature>
<dbReference type="PROSITE" id="PS01326">
    <property type="entry name" value="DAP_EPIMERASE"/>
    <property type="match status" value="1"/>
</dbReference>
<evidence type="ECO:0000256" key="9">
    <source>
        <dbReference type="PROSITE-ProRule" id="PRU10125"/>
    </source>
</evidence>
<accession>A0A7K1LIR4</accession>
<evidence type="ECO:0000256" key="5">
    <source>
        <dbReference type="ARBA" id="ARBA00023154"/>
    </source>
</evidence>
<feature type="binding site" evidence="8">
    <location>
        <begin position="126"/>
        <end position="127"/>
    </location>
    <ligand>
        <name>substrate</name>
    </ligand>
</feature>
<comment type="similarity">
    <text evidence="2 8">Belongs to the diaminopimelate epimerase family.</text>
</comment>
<gene>
    <name evidence="8" type="primary">dapF</name>
    <name evidence="11" type="ORF">GMA10_07690</name>
</gene>
<evidence type="ECO:0000256" key="7">
    <source>
        <dbReference type="ARBA" id="ARBA00051712"/>
    </source>
</evidence>
<feature type="active site" description="Proton donor" evidence="8">
    <location>
        <position position="125"/>
    </location>
</feature>
<feature type="binding site" evidence="8">
    <location>
        <position position="210"/>
    </location>
    <ligand>
        <name>substrate</name>
    </ligand>
</feature>
<dbReference type="UniPathway" id="UPA00034">
    <property type="reaction ID" value="UER00025"/>
</dbReference>
<comment type="function">
    <text evidence="8">Catalyzes the stereoinversion of LL-2,6-diaminopimelate (L,L-DAP) to meso-diaminopimelate (meso-DAP), a precursor of L-lysine and an essential component of the bacterial peptidoglycan.</text>
</comment>
<name>A0A7K1LIR4_9MICC</name>
<feature type="active site" evidence="9">
    <location>
        <position position="125"/>
    </location>
</feature>
<reference evidence="11 12" key="1">
    <citation type="submission" date="2019-12" db="EMBL/GenBank/DDBJ databases">
        <authorList>
            <person name="Li J."/>
            <person name="Shi Y."/>
            <person name="Xu G."/>
            <person name="Xiao D."/>
            <person name="Ran X."/>
        </authorList>
    </citation>
    <scope>NUCLEOTIDE SEQUENCE [LARGE SCALE GENOMIC DNA]</scope>
    <source>
        <strain evidence="11 12">JCM 15915</strain>
    </source>
</reference>
<protein>
    <recommendedName>
        <fullName evidence="3 8">Diaminopimelate epimerase</fullName>
        <shortName evidence="8">DAP epimerase</shortName>
        <ecNumber evidence="3 8">5.1.1.7</ecNumber>
    </recommendedName>
    <alternativeName>
        <fullName evidence="8">PLP-independent amino acid racemase</fullName>
    </alternativeName>
</protein>
<feature type="binding site" evidence="8">
    <location>
        <position position="52"/>
    </location>
    <ligand>
        <name>substrate</name>
    </ligand>
</feature>
<dbReference type="GO" id="GO:0005829">
    <property type="term" value="C:cytosol"/>
    <property type="evidence" value="ECO:0007669"/>
    <property type="project" value="TreeGrafter"/>
</dbReference>
<feature type="binding site" evidence="8">
    <location>
        <position position="243"/>
    </location>
    <ligand>
        <name>substrate</name>
    </ligand>
</feature>
<feature type="site" description="Could be important to modulate the pK values of the two catalytic cysteine residues" evidence="8">
    <location>
        <position position="267"/>
    </location>
</feature>
<feature type="binding site" evidence="8">
    <location>
        <begin position="277"/>
        <end position="278"/>
    </location>
    <ligand>
        <name>substrate</name>
    </ligand>
</feature>
<keyword evidence="12" id="KW-1185">Reference proteome</keyword>
<feature type="binding site" evidence="8">
    <location>
        <position position="116"/>
    </location>
    <ligand>
        <name>substrate</name>
    </ligand>
</feature>
<evidence type="ECO:0000256" key="3">
    <source>
        <dbReference type="ARBA" id="ARBA00013080"/>
    </source>
</evidence>
<evidence type="ECO:0000256" key="4">
    <source>
        <dbReference type="ARBA" id="ARBA00022605"/>
    </source>
</evidence>
<feature type="binding site" evidence="8">
    <location>
        <begin position="267"/>
        <end position="268"/>
    </location>
    <ligand>
        <name>substrate</name>
    </ligand>
</feature>
<dbReference type="InterPro" id="IPR018510">
    <property type="entry name" value="DAP_epimerase_AS"/>
</dbReference>
<evidence type="ECO:0000256" key="8">
    <source>
        <dbReference type="HAMAP-Rule" id="MF_00197"/>
    </source>
</evidence>
<sequence>MVTSHRTAAPDHSVEESAAPVDAAHQTERAGEDSPWGELSGISLTKGHGTGNDFVLLTDAQGRLSLEGSLVESVCDRHRGIGADGVIRAIRSEELPEGRQVLETSPDAEWFMDYRNADGSLSEMCGNGVRVFVHYLLTEGLVSLEPGQSLTIGTRGGAKVVAKVEDGYAVDMGPWGFIHGDEARDSGSDSLVTARGLRTPRPGLSITMGNPHTVVALAGEEKLGKLGLDEAPNVRPVPPQGTNVEFVVPVDSEDNDTIGRIAMRVHERGVGETQSCGTGACAAAAATRFWAGDDAPDEWVVEVPGGAVAATFVMAPDELEHVVLSGPAVLVGKIVLG</sequence>
<dbReference type="GO" id="GO:0009089">
    <property type="term" value="P:lysine biosynthetic process via diaminopimelate"/>
    <property type="evidence" value="ECO:0007669"/>
    <property type="project" value="UniProtKB-UniRule"/>
</dbReference>
<evidence type="ECO:0000256" key="10">
    <source>
        <dbReference type="SAM" id="MobiDB-lite"/>
    </source>
</evidence>
<dbReference type="Gene3D" id="3.10.310.10">
    <property type="entry name" value="Diaminopimelate Epimerase, Chain A, domain 1"/>
    <property type="match status" value="2"/>
</dbReference>
<evidence type="ECO:0000313" key="11">
    <source>
        <dbReference type="EMBL" id="MUN55091.1"/>
    </source>
</evidence>
<evidence type="ECO:0000256" key="1">
    <source>
        <dbReference type="ARBA" id="ARBA00005196"/>
    </source>
</evidence>
<dbReference type="Proteomes" id="UP000462152">
    <property type="component" value="Unassembled WGS sequence"/>
</dbReference>
<evidence type="ECO:0000256" key="2">
    <source>
        <dbReference type="ARBA" id="ARBA00010219"/>
    </source>
</evidence>
<keyword evidence="6 8" id="KW-0413">Isomerase</keyword>
<evidence type="ECO:0000313" key="12">
    <source>
        <dbReference type="Proteomes" id="UP000462152"/>
    </source>
</evidence>
<comment type="catalytic activity">
    <reaction evidence="7 8">
        <text>(2S,6S)-2,6-diaminopimelate = meso-2,6-diaminopimelate</text>
        <dbReference type="Rhea" id="RHEA:15393"/>
        <dbReference type="ChEBI" id="CHEBI:57609"/>
        <dbReference type="ChEBI" id="CHEBI:57791"/>
        <dbReference type="EC" id="5.1.1.7"/>
    </reaction>
</comment>
<dbReference type="GO" id="GO:0008837">
    <property type="term" value="F:diaminopimelate epimerase activity"/>
    <property type="evidence" value="ECO:0007669"/>
    <property type="project" value="UniProtKB-UniRule"/>
</dbReference>
<dbReference type="EMBL" id="WOGT01000003">
    <property type="protein sequence ID" value="MUN55091.1"/>
    <property type="molecule type" value="Genomic_DNA"/>
</dbReference>
<feature type="region of interest" description="Disordered" evidence="10">
    <location>
        <begin position="1"/>
        <end position="43"/>
    </location>
</feature>
<dbReference type="PANTHER" id="PTHR31689:SF0">
    <property type="entry name" value="DIAMINOPIMELATE EPIMERASE"/>
    <property type="match status" value="1"/>
</dbReference>
<dbReference type="OrthoDB" id="9805408at2"/>
<comment type="subcellular location">
    <subcellularLocation>
        <location evidence="8">Cytoplasm</location>
    </subcellularLocation>
</comment>
<comment type="caution">
    <text evidence="11">The sequence shown here is derived from an EMBL/GenBank/DDBJ whole genome shotgun (WGS) entry which is preliminary data.</text>
</comment>
<dbReference type="HAMAP" id="MF_00197">
    <property type="entry name" value="DAP_epimerase"/>
    <property type="match status" value="1"/>
</dbReference>
<evidence type="ECO:0000256" key="6">
    <source>
        <dbReference type="ARBA" id="ARBA00023235"/>
    </source>
</evidence>
<comment type="caution">
    <text evidence="8">Lacks conserved residue(s) required for the propagation of feature annotation.</text>
</comment>
<dbReference type="Pfam" id="PF01678">
    <property type="entry name" value="DAP_epimerase"/>
    <property type="match status" value="2"/>
</dbReference>
<feature type="active site" description="Proton acceptor" evidence="8">
    <location>
        <position position="276"/>
    </location>
</feature>
<keyword evidence="5 8" id="KW-0457">Lysine biosynthesis</keyword>
<dbReference type="PANTHER" id="PTHR31689">
    <property type="entry name" value="DIAMINOPIMELATE EPIMERASE, CHLOROPLASTIC"/>
    <property type="match status" value="1"/>
</dbReference>
<dbReference type="SUPFAM" id="SSF54506">
    <property type="entry name" value="Diaminopimelate epimerase-like"/>
    <property type="match status" value="2"/>
</dbReference>
<keyword evidence="8" id="KW-0963">Cytoplasm</keyword>
<dbReference type="AlphaFoldDB" id="A0A7K1LIR4"/>
<comment type="pathway">
    <text evidence="1 8">Amino-acid biosynthesis; L-lysine biosynthesis via DAP pathway; DL-2,6-diaminopimelate from LL-2,6-diaminopimelate: step 1/1.</text>
</comment>